<evidence type="ECO:0000313" key="2">
    <source>
        <dbReference type="EMBL" id="SEH73947.1"/>
    </source>
</evidence>
<gene>
    <name evidence="2" type="ORF">SAMN02927937_01158</name>
</gene>
<dbReference type="Pfam" id="PF13557">
    <property type="entry name" value="Phenol_MetA_deg"/>
    <property type="match status" value="1"/>
</dbReference>
<feature type="signal peptide" evidence="1">
    <location>
        <begin position="1"/>
        <end position="19"/>
    </location>
</feature>
<evidence type="ECO:0000256" key="1">
    <source>
        <dbReference type="SAM" id="SignalP"/>
    </source>
</evidence>
<evidence type="ECO:0000313" key="3">
    <source>
        <dbReference type="Proteomes" id="UP000199634"/>
    </source>
</evidence>
<feature type="chain" id="PRO_5011765769" evidence="1">
    <location>
        <begin position="20"/>
        <end position="297"/>
    </location>
</feature>
<name>A0A1H6KQS4_9FLAO</name>
<dbReference type="OrthoDB" id="1421312at2"/>
<reference evidence="2 3" key="1">
    <citation type="submission" date="2016-10" db="EMBL/GenBank/DDBJ databases">
        <authorList>
            <person name="de Groot N.N."/>
        </authorList>
    </citation>
    <scope>NUCLEOTIDE SEQUENCE [LARGE SCALE GENOMIC DNA]</scope>
    <source>
        <strain evidence="2 3">CGMCC 1.10825</strain>
    </source>
</reference>
<dbReference type="EMBL" id="FNXE01000012">
    <property type="protein sequence ID" value="SEH73947.1"/>
    <property type="molecule type" value="Genomic_DNA"/>
</dbReference>
<organism evidence="2 3">
    <name type="scientific">Paenimyroides marinum</name>
    <dbReference type="NCBI Taxonomy" id="1159016"/>
    <lineage>
        <taxon>Bacteria</taxon>
        <taxon>Pseudomonadati</taxon>
        <taxon>Bacteroidota</taxon>
        <taxon>Flavobacteriia</taxon>
        <taxon>Flavobacteriales</taxon>
        <taxon>Flavobacteriaceae</taxon>
        <taxon>Paenimyroides</taxon>
    </lineage>
</organism>
<proteinExistence type="predicted"/>
<dbReference type="RefSeq" id="WP_091097291.1">
    <property type="nucleotide sequence ID" value="NZ_FNXE01000012.1"/>
</dbReference>
<dbReference type="STRING" id="1159016.SAMN02927937_01158"/>
<dbReference type="Proteomes" id="UP000199634">
    <property type="component" value="Unassembled WGS sequence"/>
</dbReference>
<keyword evidence="3" id="KW-1185">Reference proteome</keyword>
<accession>A0A1H6KQS4</accession>
<protein>
    <submittedName>
        <fullName evidence="2">Putative MetA-pathway of phenol degradation</fullName>
    </submittedName>
</protein>
<dbReference type="AlphaFoldDB" id="A0A1H6KQS4"/>
<dbReference type="InterPro" id="IPR025737">
    <property type="entry name" value="FApF"/>
</dbReference>
<keyword evidence="1" id="KW-0732">Signal</keyword>
<sequence length="297" mass="34735">MKKYIYITSFIISALTVNAQYTKDINTNRPSVSMGAYSVSKGIFQIEGGYTYQKDDFNTEKYNTQNNAQLQLRYGEMFEQMEFIADLYYTNYKQTDVNINASNSGFKQLNFGIKYLIYDHYKYYVEKRNVYSWKANQRFKWGRLIPAVAVYVGAQFNSKHNFYYPELPETGLKTMLIAQQHLSKRFSITYNFIGENVTEEEFRNLSYIVTASLGLSDRWSIFGEHQGIFDRKYRGNTIPFNDEAFIKGGFTFKLHQNLQFDTFAGTNINNAPHKIQAGIGVSWRNHKIYQFKDPTEL</sequence>